<name>A0A803PZ40_CANSA</name>
<proteinExistence type="predicted"/>
<evidence type="ECO:0000256" key="1">
    <source>
        <dbReference type="SAM" id="MobiDB-lite"/>
    </source>
</evidence>
<feature type="region of interest" description="Disordered" evidence="1">
    <location>
        <begin position="49"/>
        <end position="68"/>
    </location>
</feature>
<sequence length="68" mass="7362">MGPLVRKNRERERRPRKRVEVLGFSNWRKVTVAGVLRLEEGDGCRGPQIGGGFGVRTGGGLGSELEGA</sequence>
<keyword evidence="3" id="KW-1185">Reference proteome</keyword>
<organism evidence="2 3">
    <name type="scientific">Cannabis sativa</name>
    <name type="common">Hemp</name>
    <name type="synonym">Marijuana</name>
    <dbReference type="NCBI Taxonomy" id="3483"/>
    <lineage>
        <taxon>Eukaryota</taxon>
        <taxon>Viridiplantae</taxon>
        <taxon>Streptophyta</taxon>
        <taxon>Embryophyta</taxon>
        <taxon>Tracheophyta</taxon>
        <taxon>Spermatophyta</taxon>
        <taxon>Magnoliopsida</taxon>
        <taxon>eudicotyledons</taxon>
        <taxon>Gunneridae</taxon>
        <taxon>Pentapetalae</taxon>
        <taxon>rosids</taxon>
        <taxon>fabids</taxon>
        <taxon>Rosales</taxon>
        <taxon>Cannabaceae</taxon>
        <taxon>Cannabis</taxon>
    </lineage>
</organism>
<dbReference type="Gramene" id="evm.model.06.616">
    <property type="protein sequence ID" value="cds.evm.model.06.616"/>
    <property type="gene ID" value="evm.TU.06.616"/>
</dbReference>
<dbReference type="AlphaFoldDB" id="A0A803PZ40"/>
<dbReference type="EnsemblPlants" id="evm.model.06.616">
    <property type="protein sequence ID" value="cds.evm.model.06.616"/>
    <property type="gene ID" value="evm.TU.06.616"/>
</dbReference>
<protein>
    <submittedName>
        <fullName evidence="2">Uncharacterized protein</fullName>
    </submittedName>
</protein>
<evidence type="ECO:0000313" key="2">
    <source>
        <dbReference type="EnsemblPlants" id="cds.evm.model.06.616"/>
    </source>
</evidence>
<dbReference type="Proteomes" id="UP000596661">
    <property type="component" value="Chromosome 6"/>
</dbReference>
<feature type="compositionally biased region" description="Gly residues" evidence="1">
    <location>
        <begin position="49"/>
        <end position="62"/>
    </location>
</feature>
<dbReference type="EMBL" id="UZAU01000572">
    <property type="status" value="NOT_ANNOTATED_CDS"/>
    <property type="molecule type" value="Genomic_DNA"/>
</dbReference>
<reference evidence="2" key="1">
    <citation type="submission" date="2018-11" db="EMBL/GenBank/DDBJ databases">
        <authorList>
            <person name="Grassa J C."/>
        </authorList>
    </citation>
    <scope>NUCLEOTIDE SEQUENCE [LARGE SCALE GENOMIC DNA]</scope>
</reference>
<accession>A0A803PZ40</accession>
<reference evidence="2" key="2">
    <citation type="submission" date="2021-03" db="UniProtKB">
        <authorList>
            <consortium name="EnsemblPlants"/>
        </authorList>
    </citation>
    <scope>IDENTIFICATION</scope>
</reference>
<evidence type="ECO:0000313" key="3">
    <source>
        <dbReference type="Proteomes" id="UP000596661"/>
    </source>
</evidence>